<dbReference type="Proteomes" id="UP000053825">
    <property type="component" value="Unassembled WGS sequence"/>
</dbReference>
<protein>
    <submittedName>
        <fullName evidence="1">Uncharacterized protein</fullName>
    </submittedName>
</protein>
<proteinExistence type="predicted"/>
<evidence type="ECO:0000313" key="2">
    <source>
        <dbReference type="Proteomes" id="UP000053825"/>
    </source>
</evidence>
<dbReference type="EMBL" id="KQ414657">
    <property type="protein sequence ID" value="KOC65707.1"/>
    <property type="molecule type" value="Genomic_DNA"/>
</dbReference>
<evidence type="ECO:0000313" key="1">
    <source>
        <dbReference type="EMBL" id="KOC65707.1"/>
    </source>
</evidence>
<reference evidence="1 2" key="1">
    <citation type="submission" date="2015-07" db="EMBL/GenBank/DDBJ databases">
        <title>The genome of Habropoda laboriosa.</title>
        <authorList>
            <person name="Pan H."/>
            <person name="Kapheim K."/>
        </authorList>
    </citation>
    <scope>NUCLEOTIDE SEQUENCE [LARGE SCALE GENOMIC DNA]</scope>
    <source>
        <strain evidence="1">0110345459</strain>
    </source>
</reference>
<sequence>MCNRHGTFGTEKANWVAEDERRNGNFKPVRGYRQRQKRVAQREQKNGEGRTVNWAAGASIELATLSPVWITWGKKWLAINRVVVELELEKGRNASVPGKSGAPPPPGSFGFHGNADRICGLKPSYPLEEKPAFQLVRRNTETSVDVPRNSWDFRGGAGGDGLRRCGSEFSVDDERQLREMHVAKDSSLAASFESAKRVVDRGEIGRRQKAPGAPGWRYE</sequence>
<name>A0A0L7R4A2_9HYME</name>
<organism evidence="1 2">
    <name type="scientific">Habropoda laboriosa</name>
    <dbReference type="NCBI Taxonomy" id="597456"/>
    <lineage>
        <taxon>Eukaryota</taxon>
        <taxon>Metazoa</taxon>
        <taxon>Ecdysozoa</taxon>
        <taxon>Arthropoda</taxon>
        <taxon>Hexapoda</taxon>
        <taxon>Insecta</taxon>
        <taxon>Pterygota</taxon>
        <taxon>Neoptera</taxon>
        <taxon>Endopterygota</taxon>
        <taxon>Hymenoptera</taxon>
        <taxon>Apocrita</taxon>
        <taxon>Aculeata</taxon>
        <taxon>Apoidea</taxon>
        <taxon>Anthophila</taxon>
        <taxon>Apidae</taxon>
        <taxon>Habropoda</taxon>
    </lineage>
</organism>
<keyword evidence="2" id="KW-1185">Reference proteome</keyword>
<dbReference type="AlphaFoldDB" id="A0A0L7R4A2"/>
<accession>A0A0L7R4A2</accession>
<gene>
    <name evidence="1" type="ORF">WH47_10169</name>
</gene>